<sequence>MNTPVRMVQCKLCGKIFSVLPSFISREKHYAADLIGTVLEGIFLRGVCLQYAQEIVDLTGFPIRSKQTVLNWLEWIGTLHPADLLKRAGATASGYLQEDEGFQKEPNLRTYIVAMVDPNSQVVWHIDYIDHVGEENLYQSFEEFLEKISFKIKGVTKDKWKASTNALKRLFNNLWIGFCHRHCLHNFKKALTAYQKETGISS</sequence>
<name>A0A1V1NR19_9BACT</name>
<evidence type="ECO:0000313" key="2">
    <source>
        <dbReference type="Proteomes" id="UP000189670"/>
    </source>
</evidence>
<gene>
    <name evidence="1" type="ORF">OMM_14948</name>
</gene>
<comment type="caution">
    <text evidence="1">The sequence shown here is derived from an EMBL/GenBank/DDBJ whole genome shotgun (WGS) entry which is preliminary data.</text>
</comment>
<organism evidence="1 2">
    <name type="scientific">Candidatus Magnetoglobus multicellularis str. Araruama</name>
    <dbReference type="NCBI Taxonomy" id="890399"/>
    <lineage>
        <taxon>Bacteria</taxon>
        <taxon>Pseudomonadati</taxon>
        <taxon>Thermodesulfobacteriota</taxon>
        <taxon>Desulfobacteria</taxon>
        <taxon>Desulfobacterales</taxon>
        <taxon>Desulfobacteraceae</taxon>
        <taxon>Candidatus Magnetoglobus</taxon>
    </lineage>
</organism>
<accession>A0A1V1NR19</accession>
<dbReference type="AlphaFoldDB" id="A0A1V1NR19"/>
<feature type="non-terminal residue" evidence="1">
    <location>
        <position position="202"/>
    </location>
</feature>
<reference evidence="2" key="1">
    <citation type="submission" date="2012-11" db="EMBL/GenBank/DDBJ databases">
        <authorList>
            <person name="Lucero-Rivera Y.E."/>
            <person name="Tovar-Ramirez D."/>
        </authorList>
    </citation>
    <scope>NUCLEOTIDE SEQUENCE [LARGE SCALE GENOMIC DNA]</scope>
    <source>
        <strain evidence="2">Araruama</strain>
    </source>
</reference>
<dbReference type="EMBL" id="ATBP01003312">
    <property type="protein sequence ID" value="ETR65017.1"/>
    <property type="molecule type" value="Genomic_DNA"/>
</dbReference>
<dbReference type="Proteomes" id="UP000189670">
    <property type="component" value="Unassembled WGS sequence"/>
</dbReference>
<evidence type="ECO:0008006" key="3">
    <source>
        <dbReference type="Google" id="ProtNLM"/>
    </source>
</evidence>
<proteinExistence type="predicted"/>
<protein>
    <recommendedName>
        <fullName evidence="3">Transposase</fullName>
    </recommendedName>
</protein>
<evidence type="ECO:0000313" key="1">
    <source>
        <dbReference type="EMBL" id="ETR65017.1"/>
    </source>
</evidence>